<dbReference type="EMBL" id="BOPH01000093">
    <property type="protein sequence ID" value="GIJ71885.1"/>
    <property type="molecule type" value="Genomic_DNA"/>
</dbReference>
<dbReference type="GO" id="GO:0008757">
    <property type="term" value="F:S-adenosylmethionine-dependent methyltransferase activity"/>
    <property type="evidence" value="ECO:0007669"/>
    <property type="project" value="InterPro"/>
</dbReference>
<proteinExistence type="predicted"/>
<protein>
    <recommendedName>
        <fullName evidence="1">Methyltransferase type 11 domain-containing protein</fullName>
    </recommendedName>
</protein>
<dbReference type="PANTHER" id="PTHR43861:SF1">
    <property type="entry name" value="TRANS-ACONITATE 2-METHYLTRANSFERASE"/>
    <property type="match status" value="1"/>
</dbReference>
<dbReference type="Pfam" id="PF08241">
    <property type="entry name" value="Methyltransf_11"/>
    <property type="match status" value="1"/>
</dbReference>
<dbReference type="RefSeq" id="WP_203931749.1">
    <property type="nucleotide sequence ID" value="NZ_BOPH01000093.1"/>
</dbReference>
<organism evidence="2 3">
    <name type="scientific">Virgisporangium ochraceum</name>
    <dbReference type="NCBI Taxonomy" id="65505"/>
    <lineage>
        <taxon>Bacteria</taxon>
        <taxon>Bacillati</taxon>
        <taxon>Actinomycetota</taxon>
        <taxon>Actinomycetes</taxon>
        <taxon>Micromonosporales</taxon>
        <taxon>Micromonosporaceae</taxon>
        <taxon>Virgisporangium</taxon>
    </lineage>
</organism>
<dbReference type="SUPFAM" id="SSF53335">
    <property type="entry name" value="S-adenosyl-L-methionine-dependent methyltransferases"/>
    <property type="match status" value="1"/>
</dbReference>
<name>A0A8J4A201_9ACTN</name>
<dbReference type="PANTHER" id="PTHR43861">
    <property type="entry name" value="TRANS-ACONITATE 2-METHYLTRANSFERASE-RELATED"/>
    <property type="match status" value="1"/>
</dbReference>
<dbReference type="Proteomes" id="UP000635606">
    <property type="component" value="Unassembled WGS sequence"/>
</dbReference>
<keyword evidence="3" id="KW-1185">Reference proteome</keyword>
<dbReference type="CDD" id="cd02440">
    <property type="entry name" value="AdoMet_MTases"/>
    <property type="match status" value="1"/>
</dbReference>
<evidence type="ECO:0000313" key="2">
    <source>
        <dbReference type="EMBL" id="GIJ71885.1"/>
    </source>
</evidence>
<feature type="domain" description="Methyltransferase type 11" evidence="1">
    <location>
        <begin position="43"/>
        <end position="142"/>
    </location>
</feature>
<gene>
    <name evidence="2" type="ORF">Voc01_068020</name>
</gene>
<reference evidence="2" key="1">
    <citation type="submission" date="2021-01" db="EMBL/GenBank/DDBJ databases">
        <title>Whole genome shotgun sequence of Virgisporangium ochraceum NBRC 16418.</title>
        <authorList>
            <person name="Komaki H."/>
            <person name="Tamura T."/>
        </authorList>
    </citation>
    <scope>NUCLEOTIDE SEQUENCE</scope>
    <source>
        <strain evidence="2">NBRC 16418</strain>
    </source>
</reference>
<evidence type="ECO:0000313" key="3">
    <source>
        <dbReference type="Proteomes" id="UP000635606"/>
    </source>
</evidence>
<accession>A0A8J4A201</accession>
<sequence length="279" mass="29595">MDDHFEVDWTEAADRLASAARTDADWYRSVAAVLVTPGDRVAVDVGCGGGGMAAVLAAAIGAQGRVVGVDGAADVLDRARAMAAGTVEFVEADLHHGMAPLRDVVPDGADVVWASASVHHLGDQQAAVDELAALLRPGGRLALAEGGLTARHLPYDVGVGEPGLEGRLQAANEAWFNGMRARLPGSVRMPYGWSAALRRAGLTSVTSRSWLLEPAPDPTAITDKFAHRVPRLHELGLLTDADAATWRTLLDPSAPEWLGTRDDLFHVEARTVHWGTRSR</sequence>
<dbReference type="InterPro" id="IPR013216">
    <property type="entry name" value="Methyltransf_11"/>
</dbReference>
<comment type="caution">
    <text evidence="2">The sequence shown here is derived from an EMBL/GenBank/DDBJ whole genome shotgun (WGS) entry which is preliminary data.</text>
</comment>
<dbReference type="InterPro" id="IPR029063">
    <property type="entry name" value="SAM-dependent_MTases_sf"/>
</dbReference>
<dbReference type="Gene3D" id="3.40.50.150">
    <property type="entry name" value="Vaccinia Virus protein VP39"/>
    <property type="match status" value="1"/>
</dbReference>
<evidence type="ECO:0000259" key="1">
    <source>
        <dbReference type="Pfam" id="PF08241"/>
    </source>
</evidence>
<dbReference type="AlphaFoldDB" id="A0A8J4A201"/>